<dbReference type="Proteomes" id="UP000657918">
    <property type="component" value="Chromosome 8"/>
</dbReference>
<gene>
    <name evidence="2" type="ORF">SADUNF_Sadunf08G0118400</name>
</gene>
<keyword evidence="1" id="KW-0732">Signal</keyword>
<dbReference type="OrthoDB" id="1924990at2759"/>
<proteinExistence type="predicted"/>
<evidence type="ECO:0000313" key="3">
    <source>
        <dbReference type="Proteomes" id="UP000657918"/>
    </source>
</evidence>
<accession>A0A835MST4</accession>
<name>A0A835MST4_9ROSI</name>
<evidence type="ECO:0000256" key="1">
    <source>
        <dbReference type="SAM" id="SignalP"/>
    </source>
</evidence>
<evidence type="ECO:0000313" key="2">
    <source>
        <dbReference type="EMBL" id="KAF9677542.1"/>
    </source>
</evidence>
<organism evidence="2 3">
    <name type="scientific">Salix dunnii</name>
    <dbReference type="NCBI Taxonomy" id="1413687"/>
    <lineage>
        <taxon>Eukaryota</taxon>
        <taxon>Viridiplantae</taxon>
        <taxon>Streptophyta</taxon>
        <taxon>Embryophyta</taxon>
        <taxon>Tracheophyta</taxon>
        <taxon>Spermatophyta</taxon>
        <taxon>Magnoliopsida</taxon>
        <taxon>eudicotyledons</taxon>
        <taxon>Gunneridae</taxon>
        <taxon>Pentapetalae</taxon>
        <taxon>rosids</taxon>
        <taxon>fabids</taxon>
        <taxon>Malpighiales</taxon>
        <taxon>Salicaceae</taxon>
        <taxon>Saliceae</taxon>
        <taxon>Salix</taxon>
    </lineage>
</organism>
<sequence length="87" mass="9721">MLKWAKLAIIYLSWRIIQILGRSLIELNAIISASGPGSSLLEPFPDELVSLRSKKLLQQPLSARASLLWAQNYVDQDRESSSSNLPN</sequence>
<dbReference type="AlphaFoldDB" id="A0A835MST4"/>
<reference evidence="2 3" key="1">
    <citation type="submission" date="2020-10" db="EMBL/GenBank/DDBJ databases">
        <title>Plant Genome Project.</title>
        <authorList>
            <person name="Zhang R.-G."/>
        </authorList>
    </citation>
    <scope>NUCLEOTIDE SEQUENCE [LARGE SCALE GENOMIC DNA]</scope>
    <source>
        <strain evidence="2">FAFU-HL-1</strain>
        <tissue evidence="2">Leaf</tissue>
    </source>
</reference>
<feature type="chain" id="PRO_5032966433" evidence="1">
    <location>
        <begin position="22"/>
        <end position="87"/>
    </location>
</feature>
<protein>
    <submittedName>
        <fullName evidence="2">Uncharacterized protein</fullName>
    </submittedName>
</protein>
<comment type="caution">
    <text evidence="2">The sequence shown here is derived from an EMBL/GenBank/DDBJ whole genome shotgun (WGS) entry which is preliminary data.</text>
</comment>
<keyword evidence="3" id="KW-1185">Reference proteome</keyword>
<dbReference type="EMBL" id="JADGMS010000008">
    <property type="protein sequence ID" value="KAF9677542.1"/>
    <property type="molecule type" value="Genomic_DNA"/>
</dbReference>
<feature type="signal peptide" evidence="1">
    <location>
        <begin position="1"/>
        <end position="21"/>
    </location>
</feature>